<name>A0A2A9N657_9AGAR</name>
<dbReference type="Proteomes" id="UP000242287">
    <property type="component" value="Unassembled WGS sequence"/>
</dbReference>
<evidence type="ECO:0000313" key="1">
    <source>
        <dbReference type="EMBL" id="PFH44859.1"/>
    </source>
</evidence>
<accession>A0A2A9N657</accession>
<proteinExistence type="predicted"/>
<organism evidence="1 2">
    <name type="scientific">Amanita thiersii Skay4041</name>
    <dbReference type="NCBI Taxonomy" id="703135"/>
    <lineage>
        <taxon>Eukaryota</taxon>
        <taxon>Fungi</taxon>
        <taxon>Dikarya</taxon>
        <taxon>Basidiomycota</taxon>
        <taxon>Agaricomycotina</taxon>
        <taxon>Agaricomycetes</taxon>
        <taxon>Agaricomycetidae</taxon>
        <taxon>Agaricales</taxon>
        <taxon>Pluteineae</taxon>
        <taxon>Amanitaceae</taxon>
        <taxon>Amanita</taxon>
    </lineage>
</organism>
<evidence type="ECO:0000313" key="2">
    <source>
        <dbReference type="Proteomes" id="UP000242287"/>
    </source>
</evidence>
<sequence length="135" mass="15896">MTQTNILLRDCCCFIYVLEYEHEALEDLRISEDCLFLFFFDLGSGNEVITVSIEGMSKAISLSSRKQGFAECPYDETIFRAFKEAVNHNLWCVFEVFHNIENHIMVFSYKENSFMDMRRRIAIEGVHEVISVFRR</sequence>
<dbReference type="AlphaFoldDB" id="A0A2A9N657"/>
<keyword evidence="2" id="KW-1185">Reference proteome</keyword>
<gene>
    <name evidence="1" type="ORF">AMATHDRAFT_10610</name>
</gene>
<protein>
    <submittedName>
        <fullName evidence="1">Uncharacterized protein</fullName>
    </submittedName>
</protein>
<reference evidence="1 2" key="1">
    <citation type="submission" date="2014-02" db="EMBL/GenBank/DDBJ databases">
        <title>Transposable element dynamics among asymbiotic and ectomycorrhizal Amanita fungi.</title>
        <authorList>
            <consortium name="DOE Joint Genome Institute"/>
            <person name="Hess J."/>
            <person name="Skrede I."/>
            <person name="Wolfe B."/>
            <person name="LaButti K."/>
            <person name="Ohm R.A."/>
            <person name="Grigoriev I.V."/>
            <person name="Pringle A."/>
        </authorList>
    </citation>
    <scope>NUCLEOTIDE SEQUENCE [LARGE SCALE GENOMIC DNA]</scope>
    <source>
        <strain evidence="1 2">SKay4041</strain>
    </source>
</reference>
<dbReference type="EMBL" id="KZ302768">
    <property type="protein sequence ID" value="PFH44859.1"/>
    <property type="molecule type" value="Genomic_DNA"/>
</dbReference>